<dbReference type="NCBIfam" id="TIGR02772">
    <property type="entry name" value="Ku_bact"/>
    <property type="match status" value="1"/>
</dbReference>
<dbReference type="RefSeq" id="WP_130474590.1">
    <property type="nucleotide sequence ID" value="NZ_SFCC01000003.1"/>
</dbReference>
<accession>A0A4Q7JAH9</accession>
<evidence type="ECO:0000313" key="5">
    <source>
        <dbReference type="EMBL" id="RZQ64791.1"/>
    </source>
</evidence>
<proteinExistence type="inferred from homology"/>
<evidence type="ECO:0000256" key="1">
    <source>
        <dbReference type="ARBA" id="ARBA00023125"/>
    </source>
</evidence>
<dbReference type="SUPFAM" id="SSF100939">
    <property type="entry name" value="SPOC domain-like"/>
    <property type="match status" value="1"/>
</dbReference>
<dbReference type="PIRSF" id="PIRSF006493">
    <property type="entry name" value="Prok_Ku"/>
    <property type="match status" value="1"/>
</dbReference>
<name>A0A4Q7JAH9_9PSEU</name>
<gene>
    <name evidence="3" type="primary">ku</name>
    <name evidence="5" type="ORF">EWH70_07850</name>
</gene>
<keyword evidence="1 3" id="KW-0238">DNA-binding</keyword>
<dbReference type="InterPro" id="IPR009187">
    <property type="entry name" value="Prok_Ku"/>
</dbReference>
<dbReference type="AlphaFoldDB" id="A0A4Q7JAH9"/>
<keyword evidence="2 3" id="KW-0233">DNA recombination</keyword>
<evidence type="ECO:0000313" key="6">
    <source>
        <dbReference type="Proteomes" id="UP000292003"/>
    </source>
</evidence>
<evidence type="ECO:0000259" key="4">
    <source>
        <dbReference type="SMART" id="SM00559"/>
    </source>
</evidence>
<organism evidence="5 6">
    <name type="scientific">Amycolatopsis suaedae</name>
    <dbReference type="NCBI Taxonomy" id="2510978"/>
    <lineage>
        <taxon>Bacteria</taxon>
        <taxon>Bacillati</taxon>
        <taxon>Actinomycetota</taxon>
        <taxon>Actinomycetes</taxon>
        <taxon>Pseudonocardiales</taxon>
        <taxon>Pseudonocardiaceae</taxon>
        <taxon>Amycolatopsis</taxon>
    </lineage>
</organism>
<evidence type="ECO:0000256" key="2">
    <source>
        <dbReference type="ARBA" id="ARBA00023172"/>
    </source>
</evidence>
<protein>
    <recommendedName>
        <fullName evidence="3">Non-homologous end joining protein Ku</fullName>
    </recommendedName>
</protein>
<keyword evidence="3" id="KW-0227">DNA damage</keyword>
<dbReference type="Gene3D" id="2.40.290.10">
    <property type="match status" value="1"/>
</dbReference>
<dbReference type="PANTHER" id="PTHR41251">
    <property type="entry name" value="NON-HOMOLOGOUS END JOINING PROTEIN KU"/>
    <property type="match status" value="1"/>
</dbReference>
<sequence>MRAVWKGTIGFGGYAIPVKAYSATAERDSGLHQLHLADGGRIRYKRVCELDGAEVPWEEVGKGVPTAGGDVVVLGEEDLARLPLPAAGSIRVCTFVRAEEIDPIWLSRAYHLEPDVAGLKAYLLLSEALQRAQRVAVVKVVLRQRETLALLRVRDQVLLLETMYWRDELREPDFPFRHEDVELSDDDLRAATELVEELSGPFRPSDYTDGYRRAVAKLVKKKVEGDDVLQPAASAQDAAVSDLLAAMRTTVAERERRSAVRRAKTAARKAAAAKAAATRAARRAGAAVEAGS</sequence>
<dbReference type="InterPro" id="IPR016194">
    <property type="entry name" value="SPOC-like_C_dom_sf"/>
</dbReference>
<comment type="function">
    <text evidence="3">With LigD forms a non-homologous end joining (NHEJ) DNA repair enzyme, which repairs dsDNA breaks with reduced fidelity. Binds linear dsDNA with 5'- and 3'- overhangs but not closed circular dsDNA nor ssDNA. Recruits and stimulates the ligase activity of LigD.</text>
</comment>
<dbReference type="PANTHER" id="PTHR41251:SF1">
    <property type="entry name" value="NON-HOMOLOGOUS END JOINING PROTEIN KU"/>
    <property type="match status" value="1"/>
</dbReference>
<dbReference type="GO" id="GO:0003690">
    <property type="term" value="F:double-stranded DNA binding"/>
    <property type="evidence" value="ECO:0007669"/>
    <property type="project" value="UniProtKB-UniRule"/>
</dbReference>
<keyword evidence="6" id="KW-1185">Reference proteome</keyword>
<dbReference type="EMBL" id="SFCC01000003">
    <property type="protein sequence ID" value="RZQ64791.1"/>
    <property type="molecule type" value="Genomic_DNA"/>
</dbReference>
<dbReference type="Proteomes" id="UP000292003">
    <property type="component" value="Unassembled WGS sequence"/>
</dbReference>
<comment type="caution">
    <text evidence="5">The sequence shown here is derived from an EMBL/GenBank/DDBJ whole genome shotgun (WGS) entry which is preliminary data.</text>
</comment>
<comment type="similarity">
    <text evidence="3">Belongs to the prokaryotic Ku family.</text>
</comment>
<dbReference type="Pfam" id="PF02735">
    <property type="entry name" value="Ku"/>
    <property type="match status" value="1"/>
</dbReference>
<comment type="subunit">
    <text evidence="3">Homodimer. Interacts with LigD.</text>
</comment>
<dbReference type="InterPro" id="IPR006164">
    <property type="entry name" value="DNA_bd_Ku70/Ku80"/>
</dbReference>
<evidence type="ECO:0000256" key="3">
    <source>
        <dbReference type="HAMAP-Rule" id="MF_01875"/>
    </source>
</evidence>
<keyword evidence="3" id="KW-0234">DNA repair</keyword>
<feature type="domain" description="Ku" evidence="4">
    <location>
        <begin position="52"/>
        <end position="180"/>
    </location>
</feature>
<dbReference type="HAMAP" id="MF_01875">
    <property type="entry name" value="Prokaryotic_Ku"/>
    <property type="match status" value="1"/>
</dbReference>
<dbReference type="OrthoDB" id="9795084at2"/>
<dbReference type="GO" id="GO:0006310">
    <property type="term" value="P:DNA recombination"/>
    <property type="evidence" value="ECO:0007669"/>
    <property type="project" value="UniProtKB-KW"/>
</dbReference>
<reference evidence="5 6" key="1">
    <citation type="submission" date="2019-02" db="EMBL/GenBank/DDBJ databases">
        <title>Draft genome sequence of Amycolatopsis sp. 8-3EHSu isolated from roots of Suaeda maritima.</title>
        <authorList>
            <person name="Duangmal K."/>
            <person name="Chantavorakit T."/>
        </authorList>
    </citation>
    <scope>NUCLEOTIDE SEQUENCE [LARGE SCALE GENOMIC DNA]</scope>
    <source>
        <strain evidence="5 6">8-3EHSu</strain>
    </source>
</reference>
<dbReference type="SMART" id="SM00559">
    <property type="entry name" value="Ku78"/>
    <property type="match status" value="1"/>
</dbReference>
<dbReference type="GO" id="GO:0006303">
    <property type="term" value="P:double-strand break repair via nonhomologous end joining"/>
    <property type="evidence" value="ECO:0007669"/>
    <property type="project" value="UniProtKB-UniRule"/>
</dbReference>